<dbReference type="OrthoDB" id="400561at2"/>
<dbReference type="Proteomes" id="UP000031129">
    <property type="component" value="Chromosome"/>
</dbReference>
<sequence>MKSENKKNLLKFLKNIIVAMFAIRSVKLAVEITFITLIVVSGITAPGIKDLDEKIPLKFTTSQITCLIIWILLSIINWILYVTYFIKLNFLEKSISFSEYAAVKVKMSSIRTIAIIGFFISYVDIASMIMLLSFMSRERDKLAGESQLSV</sequence>
<keyword evidence="3" id="KW-1185">Reference proteome</keyword>
<evidence type="ECO:0000313" key="2">
    <source>
        <dbReference type="EMBL" id="AJC49605.1"/>
    </source>
</evidence>
<gene>
    <name evidence="2" type="ORF">MYF_00115</name>
</gene>
<feature type="transmembrane region" description="Helical" evidence="1">
    <location>
        <begin position="112"/>
        <end position="135"/>
    </location>
</feature>
<dbReference type="KEGG" id="mfq:MYF_00115"/>
<organism evidence="2 3">
    <name type="scientific">Mesomycoplasma flocculare ATCC 27399</name>
    <dbReference type="NCBI Taxonomy" id="743971"/>
    <lineage>
        <taxon>Bacteria</taxon>
        <taxon>Bacillati</taxon>
        <taxon>Mycoplasmatota</taxon>
        <taxon>Mycoplasmoidales</taxon>
        <taxon>Metamycoplasmataceae</taxon>
        <taxon>Mesomycoplasma</taxon>
    </lineage>
</organism>
<feature type="transmembrane region" description="Helical" evidence="1">
    <location>
        <begin position="68"/>
        <end position="91"/>
    </location>
</feature>
<keyword evidence="1" id="KW-0472">Membrane</keyword>
<name>A0A0A8E5X9_MESFC</name>
<keyword evidence="1" id="KW-1133">Transmembrane helix</keyword>
<evidence type="ECO:0000256" key="1">
    <source>
        <dbReference type="SAM" id="Phobius"/>
    </source>
</evidence>
<dbReference type="RefSeq" id="WP_002557881.1">
    <property type="nucleotide sequence ID" value="NZ_CP007585.1"/>
</dbReference>
<protein>
    <submittedName>
        <fullName evidence="2">Uncharacterized protein</fullName>
    </submittedName>
</protein>
<dbReference type="EMBL" id="CP007585">
    <property type="protein sequence ID" value="AJC49605.1"/>
    <property type="molecule type" value="Genomic_DNA"/>
</dbReference>
<proteinExistence type="predicted"/>
<keyword evidence="1" id="KW-0812">Transmembrane</keyword>
<evidence type="ECO:0000313" key="3">
    <source>
        <dbReference type="Proteomes" id="UP000031129"/>
    </source>
</evidence>
<reference evidence="2 3" key="1">
    <citation type="journal article" date="2015" name="Genome Announc.">
        <title>Complete Genome Sequence of Mycoplasma flocculare Strain Ms42T (ATCC 27399T).</title>
        <authorList>
            <person name="Calcutt M.J."/>
            <person name="Foecking M.F."/>
            <person name="Heidari M.B."/>
            <person name="McIntosh M.A."/>
        </authorList>
    </citation>
    <scope>NUCLEOTIDE SEQUENCE [LARGE SCALE GENOMIC DNA]</scope>
    <source>
        <strain evidence="3">ATCC 27399</strain>
    </source>
</reference>
<dbReference type="HOGENOM" id="CLU_144130_0_0_14"/>
<feature type="transmembrane region" description="Helical" evidence="1">
    <location>
        <begin position="21"/>
        <end position="48"/>
    </location>
</feature>
<accession>A0A0A8E5X9</accession>
<dbReference type="AlphaFoldDB" id="A0A0A8E5X9"/>